<dbReference type="Gene3D" id="3.90.470.20">
    <property type="entry name" value="4'-phosphopantetheinyl transferase domain"/>
    <property type="match status" value="1"/>
</dbReference>
<keyword evidence="1 4" id="KW-0808">Transferase</keyword>
<dbReference type="Proteomes" id="UP001304340">
    <property type="component" value="Chromosome"/>
</dbReference>
<evidence type="ECO:0000313" key="5">
    <source>
        <dbReference type="Proteomes" id="UP001304340"/>
    </source>
</evidence>
<dbReference type="InterPro" id="IPR037143">
    <property type="entry name" value="4-PPantetheinyl_Trfase_dom_sf"/>
</dbReference>
<protein>
    <submittedName>
        <fullName evidence="4">4'-phosphopantetheinyl transferase superfamily protein</fullName>
    </submittedName>
</protein>
<evidence type="ECO:0000256" key="1">
    <source>
        <dbReference type="ARBA" id="ARBA00022679"/>
    </source>
</evidence>
<sequence>MITLLSATVDEILAVCTTVGGDFDGGAVVDPGSQTADSRATPAALPGLAAQPEPSVPGEPTSAGLRTGDVLAVGTGPDRGRAHGLEAALGLVDDVDRAAVAAKQRPSDARRTLAGRAALRLLVAARVGAPATSAADIVVDRTCLTCGEQHGRPRVDGLSVSSSSAGDRVLVAVADAKVEVGVDVELVPDVLFEGFDDFALHPVERRSLPQGPGMVLGRIGSWVEKEAVLKAAGIGLTTPLEDLLVSAAPEDRVVPSSVEMIGAWEWRPVVQTASRQLLGLSVTALPSPEGYRCAIAAREPRRIRAVPVGSLAGEHPTPPPSSTQRAAALASSSRMAAAVAAFRGLTP</sequence>
<dbReference type="Pfam" id="PF01648">
    <property type="entry name" value="ACPS"/>
    <property type="match status" value="1"/>
</dbReference>
<accession>A0AAF0ZBE4</accession>
<dbReference type="GO" id="GO:0000287">
    <property type="term" value="F:magnesium ion binding"/>
    <property type="evidence" value="ECO:0007669"/>
    <property type="project" value="InterPro"/>
</dbReference>
<dbReference type="AlphaFoldDB" id="A0AAF0ZBE4"/>
<organism evidence="4 5">
    <name type="scientific">Sanguibacter biliveldensis</name>
    <dbReference type="NCBI Taxonomy" id="3030830"/>
    <lineage>
        <taxon>Bacteria</taxon>
        <taxon>Bacillati</taxon>
        <taxon>Actinomycetota</taxon>
        <taxon>Actinomycetes</taxon>
        <taxon>Micrococcales</taxon>
        <taxon>Sanguibacteraceae</taxon>
        <taxon>Sanguibacter</taxon>
    </lineage>
</organism>
<dbReference type="SUPFAM" id="SSF56214">
    <property type="entry name" value="4'-phosphopantetheinyl transferase"/>
    <property type="match status" value="2"/>
</dbReference>
<dbReference type="KEGG" id="sbil:SANBI_001884"/>
<feature type="domain" description="4'-phosphopantetheinyl transferase" evidence="3">
    <location>
        <begin position="180"/>
        <end position="272"/>
    </location>
</feature>
<reference evidence="5" key="1">
    <citation type="submission" date="2023-11" db="EMBL/GenBank/DDBJ databases">
        <authorList>
            <person name="Helweg L.P."/>
            <person name="Kiel A."/>
            <person name="Hitz F."/>
            <person name="Ruckert-Reed C."/>
            <person name="Busche T."/>
            <person name="Kaltschmidt B."/>
            <person name="Kaltschmidt C."/>
        </authorList>
    </citation>
    <scope>NUCLEOTIDE SEQUENCE [LARGE SCALE GENOMIC DNA]</scope>
    <source>
        <strain evidence="5">4.1</strain>
    </source>
</reference>
<dbReference type="EMBL" id="CP138359">
    <property type="protein sequence ID" value="WPF84156.1"/>
    <property type="molecule type" value="Genomic_DNA"/>
</dbReference>
<dbReference type="InterPro" id="IPR008278">
    <property type="entry name" value="4-PPantetheinyl_Trfase_dom"/>
</dbReference>
<evidence type="ECO:0000313" key="4">
    <source>
        <dbReference type="EMBL" id="WPF84156.1"/>
    </source>
</evidence>
<name>A0AAF0ZBE4_9MICO</name>
<evidence type="ECO:0000259" key="3">
    <source>
        <dbReference type="Pfam" id="PF01648"/>
    </source>
</evidence>
<keyword evidence="5" id="KW-1185">Reference proteome</keyword>
<proteinExistence type="predicted"/>
<evidence type="ECO:0000256" key="2">
    <source>
        <dbReference type="SAM" id="MobiDB-lite"/>
    </source>
</evidence>
<feature type="region of interest" description="Disordered" evidence="2">
    <location>
        <begin position="46"/>
        <end position="65"/>
    </location>
</feature>
<dbReference type="GO" id="GO:0008897">
    <property type="term" value="F:holo-[acyl-carrier-protein] synthase activity"/>
    <property type="evidence" value="ECO:0007669"/>
    <property type="project" value="InterPro"/>
</dbReference>
<dbReference type="RefSeq" id="WP_319161123.1">
    <property type="nucleotide sequence ID" value="NZ_CP138359.1"/>
</dbReference>
<gene>
    <name evidence="4" type="ORF">SANBI_001884</name>
</gene>